<keyword evidence="4 9" id="KW-0812">Transmembrane</keyword>
<evidence type="ECO:0000256" key="6">
    <source>
        <dbReference type="ARBA" id="ARBA00023136"/>
    </source>
</evidence>
<comment type="caution">
    <text evidence="10">The sequence shown here is derived from an EMBL/GenBank/DDBJ whole genome shotgun (WGS) entry which is preliminary data.</text>
</comment>
<dbReference type="PIRSF" id="PIRSF010045">
    <property type="entry name" value="DUF850_TM_euk"/>
    <property type="match status" value="1"/>
</dbReference>
<dbReference type="InterPro" id="IPR002809">
    <property type="entry name" value="EMC3/TMCO1"/>
</dbReference>
<dbReference type="EMBL" id="JAPDMZ010000103">
    <property type="protein sequence ID" value="KAK0549885.1"/>
    <property type="molecule type" value="Genomic_DNA"/>
</dbReference>
<proteinExistence type="inferred from homology"/>
<dbReference type="GO" id="GO:0072546">
    <property type="term" value="C:EMC complex"/>
    <property type="evidence" value="ECO:0007669"/>
    <property type="project" value="TreeGrafter"/>
</dbReference>
<evidence type="ECO:0000256" key="9">
    <source>
        <dbReference type="SAM" id="Phobius"/>
    </source>
</evidence>
<accession>A0AAN6JXI7</accession>
<feature type="region of interest" description="Disordered" evidence="8">
    <location>
        <begin position="259"/>
        <end position="278"/>
    </location>
</feature>
<comment type="function">
    <text evidence="7">The EMC seems to be required for efficient folding of proteins in the endoplasmic reticulum (ER).</text>
</comment>
<keyword evidence="6 9" id="KW-0472">Membrane</keyword>
<comment type="similarity">
    <text evidence="2 7">Belongs to the EMC3 family.</text>
</comment>
<evidence type="ECO:0000256" key="3">
    <source>
        <dbReference type="ARBA" id="ARBA00020822"/>
    </source>
</evidence>
<feature type="transmembrane region" description="Helical" evidence="9">
    <location>
        <begin position="141"/>
        <end position="163"/>
    </location>
</feature>
<dbReference type="AlphaFoldDB" id="A0AAN6JXI7"/>
<reference evidence="10" key="1">
    <citation type="journal article" date="2023" name="PhytoFront">
        <title>Draft Genome Resources of Seven Strains of Tilletia horrida, Causal Agent of Kernel Smut of Rice.</title>
        <authorList>
            <person name="Khanal S."/>
            <person name="Antony Babu S."/>
            <person name="Zhou X.G."/>
        </authorList>
    </citation>
    <scope>NUCLEOTIDE SEQUENCE</scope>
    <source>
        <strain evidence="10">TX6</strain>
    </source>
</reference>
<dbReference type="InterPro" id="IPR008568">
    <property type="entry name" value="EMC3"/>
</dbReference>
<gene>
    <name evidence="10" type="ORF">OC846_003886</name>
</gene>
<dbReference type="Proteomes" id="UP001176517">
    <property type="component" value="Unassembled WGS sequence"/>
</dbReference>
<dbReference type="PANTHER" id="PTHR13116:SF5">
    <property type="entry name" value="ER MEMBRANE PROTEIN COMPLEX SUBUNIT 3"/>
    <property type="match status" value="1"/>
</dbReference>
<evidence type="ECO:0000256" key="5">
    <source>
        <dbReference type="ARBA" id="ARBA00022989"/>
    </source>
</evidence>
<evidence type="ECO:0000313" key="10">
    <source>
        <dbReference type="EMBL" id="KAK0549885.1"/>
    </source>
</evidence>
<dbReference type="SMART" id="SM01415">
    <property type="entry name" value="DUF106"/>
    <property type="match status" value="1"/>
</dbReference>
<keyword evidence="11" id="KW-1185">Reference proteome</keyword>
<name>A0AAN6JXI7_9BASI</name>
<evidence type="ECO:0000256" key="2">
    <source>
        <dbReference type="ARBA" id="ARBA00005376"/>
    </source>
</evidence>
<feature type="transmembrane region" description="Helical" evidence="9">
    <location>
        <begin position="194"/>
        <end position="212"/>
    </location>
</feature>
<keyword evidence="5 9" id="KW-1133">Transmembrane helix</keyword>
<dbReference type="GO" id="GO:0034975">
    <property type="term" value="P:protein folding in endoplasmic reticulum"/>
    <property type="evidence" value="ECO:0007669"/>
    <property type="project" value="TreeGrafter"/>
</dbReference>
<evidence type="ECO:0000256" key="1">
    <source>
        <dbReference type="ARBA" id="ARBA00004141"/>
    </source>
</evidence>
<evidence type="ECO:0000313" key="11">
    <source>
        <dbReference type="Proteomes" id="UP001176517"/>
    </source>
</evidence>
<evidence type="ECO:0000256" key="8">
    <source>
        <dbReference type="SAM" id="MobiDB-lite"/>
    </source>
</evidence>
<dbReference type="Pfam" id="PF01956">
    <property type="entry name" value="EMC3_TMCO1"/>
    <property type="match status" value="1"/>
</dbReference>
<protein>
    <recommendedName>
        <fullName evidence="3 7">ER membrane protein complex subunit 3</fullName>
    </recommendedName>
</protein>
<comment type="subcellular location">
    <subcellularLocation>
        <location evidence="1">Membrane</location>
        <topology evidence="1">Multi-pass membrane protein</topology>
    </subcellularLocation>
</comment>
<dbReference type="PANTHER" id="PTHR13116">
    <property type="entry name" value="ER MEMBRANE PROTEIN COMPLEX SUBUNIT 3"/>
    <property type="match status" value="1"/>
</dbReference>
<organism evidence="10 11">
    <name type="scientific">Tilletia horrida</name>
    <dbReference type="NCBI Taxonomy" id="155126"/>
    <lineage>
        <taxon>Eukaryota</taxon>
        <taxon>Fungi</taxon>
        <taxon>Dikarya</taxon>
        <taxon>Basidiomycota</taxon>
        <taxon>Ustilaginomycotina</taxon>
        <taxon>Exobasidiomycetes</taxon>
        <taxon>Tilletiales</taxon>
        <taxon>Tilletiaceae</taxon>
        <taxon>Tilletia</taxon>
    </lineage>
</organism>
<evidence type="ECO:0000256" key="4">
    <source>
        <dbReference type="ARBA" id="ARBA00022692"/>
    </source>
</evidence>
<feature type="transmembrane region" description="Helical" evidence="9">
    <location>
        <begin position="27"/>
        <end position="49"/>
    </location>
</feature>
<evidence type="ECO:0000256" key="7">
    <source>
        <dbReference type="PIRNR" id="PIRNR010045"/>
    </source>
</evidence>
<sequence>MTTTSILNLAWTYHFITQMTAAIRDWVLLPITLVMILVGILRHNVTLLIDSPPKKISRQALREQRVLARAGALRTNYFQLPPAAFAARKAFLTEALGSGAYLQKQDETSADGAAGANGAPVSPLDPSQMDGMMQQMMKSMVMMVPQTVIMGWINFFFHGFVLIKLPFPLTLRFKLMLQRGVDTADMDVSWVSSISWYFLCLFGLNAIYRLVLGDGNAADSTRDMAMMPGAAGAASPMGTAQPDFAKLHTAEKDNLELVNPTEDASSSSSSKDQGKGVWVGDGVADRVLRMYGSAKVSR</sequence>